<keyword evidence="3" id="KW-1185">Reference proteome</keyword>
<dbReference type="GO" id="GO:0004672">
    <property type="term" value="F:protein kinase activity"/>
    <property type="evidence" value="ECO:0007669"/>
    <property type="project" value="InterPro"/>
</dbReference>
<dbReference type="InterPro" id="IPR000719">
    <property type="entry name" value="Prot_kinase_dom"/>
</dbReference>
<dbReference type="InterPro" id="IPR011009">
    <property type="entry name" value="Kinase-like_dom_sf"/>
</dbReference>
<dbReference type="PROSITE" id="PS50011">
    <property type="entry name" value="PROTEIN_KINASE_DOM"/>
    <property type="match status" value="1"/>
</dbReference>
<reference evidence="2 3" key="1">
    <citation type="submission" date="2018-08" db="EMBL/GenBank/DDBJ databases">
        <title>Genome and evolution of the arbuscular mycorrhizal fungus Diversispora epigaea (formerly Glomus versiforme) and its bacterial endosymbionts.</title>
        <authorList>
            <person name="Sun X."/>
            <person name="Fei Z."/>
            <person name="Harrison M."/>
        </authorList>
    </citation>
    <scope>NUCLEOTIDE SEQUENCE [LARGE SCALE GENOMIC DNA]</scope>
    <source>
        <strain evidence="2 3">IT104</strain>
    </source>
</reference>
<name>A0A397J725_9GLOM</name>
<dbReference type="Proteomes" id="UP000266861">
    <property type="component" value="Unassembled WGS sequence"/>
</dbReference>
<protein>
    <recommendedName>
        <fullName evidence="1">Protein kinase domain-containing protein</fullName>
    </recommendedName>
</protein>
<feature type="domain" description="Protein kinase" evidence="1">
    <location>
        <begin position="1"/>
        <end position="88"/>
    </location>
</feature>
<organism evidence="2 3">
    <name type="scientific">Diversispora epigaea</name>
    <dbReference type="NCBI Taxonomy" id="1348612"/>
    <lineage>
        <taxon>Eukaryota</taxon>
        <taxon>Fungi</taxon>
        <taxon>Fungi incertae sedis</taxon>
        <taxon>Mucoromycota</taxon>
        <taxon>Glomeromycotina</taxon>
        <taxon>Glomeromycetes</taxon>
        <taxon>Diversisporales</taxon>
        <taxon>Diversisporaceae</taxon>
        <taxon>Diversispora</taxon>
    </lineage>
</organism>
<evidence type="ECO:0000313" key="3">
    <source>
        <dbReference type="Proteomes" id="UP000266861"/>
    </source>
</evidence>
<proteinExistence type="predicted"/>
<dbReference type="GO" id="GO:0005524">
    <property type="term" value="F:ATP binding"/>
    <property type="evidence" value="ECO:0007669"/>
    <property type="project" value="InterPro"/>
</dbReference>
<dbReference type="Pfam" id="PF07714">
    <property type="entry name" value="PK_Tyr_Ser-Thr"/>
    <property type="match status" value="1"/>
</dbReference>
<evidence type="ECO:0000259" key="1">
    <source>
        <dbReference type="PROSITE" id="PS50011"/>
    </source>
</evidence>
<dbReference type="AlphaFoldDB" id="A0A397J725"/>
<dbReference type="SUPFAM" id="SSF56112">
    <property type="entry name" value="Protein kinase-like (PK-like)"/>
    <property type="match status" value="1"/>
</dbReference>
<dbReference type="InterPro" id="IPR001245">
    <property type="entry name" value="Ser-Thr/Tyr_kinase_cat_dom"/>
</dbReference>
<dbReference type="Gene3D" id="1.10.510.10">
    <property type="entry name" value="Transferase(Phosphotransferase) domain 1"/>
    <property type="match status" value="1"/>
</dbReference>
<gene>
    <name evidence="2" type="ORF">Glove_109g305</name>
</gene>
<dbReference type="OrthoDB" id="6718656at2759"/>
<accession>A0A397J725</accession>
<comment type="caution">
    <text evidence="2">The sequence shown here is derived from an EMBL/GenBank/DDBJ whole genome shotgun (WGS) entry which is preliminary data.</text>
</comment>
<evidence type="ECO:0000313" key="2">
    <source>
        <dbReference type="EMBL" id="RHZ82518.1"/>
    </source>
</evidence>
<dbReference type="EMBL" id="PQFF01000102">
    <property type="protein sequence ID" value="RHZ82518.1"/>
    <property type="molecule type" value="Genomic_DNA"/>
</dbReference>
<sequence length="88" mass="10275">MGLENIHEIDLMHKDFHPVSETLNRGEYTQASDIYSFGMVILEVLTSYQPYYNIPYNKNFAMGIWEGLNLKFNLLNRPTAKELGSQRF</sequence>